<dbReference type="AlphaFoldDB" id="A0A914Q2F7"/>
<name>A0A914Q2F7_9BILA</name>
<keyword evidence="1" id="KW-1185">Reference proteome</keyword>
<reference evidence="2" key="1">
    <citation type="submission" date="2022-11" db="UniProtKB">
        <authorList>
            <consortium name="WormBaseParasite"/>
        </authorList>
    </citation>
    <scope>IDENTIFICATION</scope>
</reference>
<dbReference type="Proteomes" id="UP000887578">
    <property type="component" value="Unplaced"/>
</dbReference>
<organism evidence="1 2">
    <name type="scientific">Panagrolaimus davidi</name>
    <dbReference type="NCBI Taxonomy" id="227884"/>
    <lineage>
        <taxon>Eukaryota</taxon>
        <taxon>Metazoa</taxon>
        <taxon>Ecdysozoa</taxon>
        <taxon>Nematoda</taxon>
        <taxon>Chromadorea</taxon>
        <taxon>Rhabditida</taxon>
        <taxon>Tylenchina</taxon>
        <taxon>Panagrolaimomorpha</taxon>
        <taxon>Panagrolaimoidea</taxon>
        <taxon>Panagrolaimidae</taxon>
        <taxon>Panagrolaimus</taxon>
    </lineage>
</organism>
<evidence type="ECO:0000313" key="1">
    <source>
        <dbReference type="Proteomes" id="UP000887578"/>
    </source>
</evidence>
<proteinExistence type="predicted"/>
<evidence type="ECO:0000313" key="2">
    <source>
        <dbReference type="WBParaSite" id="PDA_v2.g23048.t1"/>
    </source>
</evidence>
<protein>
    <submittedName>
        <fullName evidence="2">Uncharacterized protein</fullName>
    </submittedName>
</protein>
<accession>A0A914Q2F7</accession>
<sequence length="231" mass="27439">MPEQCIPPLKQYEWFWSCLENIKNFTVPSRISPVFVNYTTGPDNIFFMVRDLVAEKIKFLPYHILANRILEPMKNDANNKNGNNGDEKKRVYILRVYIISYAPLTIEIHCRGRCPIFLFEIFKCTRCSYLFKRYQLNDWLIPFEEGNDSWEEFVCRVKRIPVNSHQVLSYNGPKQKPDNCEEVNHIFVIRGDFKSTNICPCIRECKPLFDQTHLNTFKLKRGRAPTLWMEE</sequence>
<dbReference type="WBParaSite" id="PDA_v2.g23048.t1">
    <property type="protein sequence ID" value="PDA_v2.g23048.t1"/>
    <property type="gene ID" value="PDA_v2.g23048"/>
</dbReference>